<dbReference type="AlphaFoldDB" id="Q13ZC0"/>
<sequence length="408" mass="45806">MKLHEAPAPRRKTGSAFPLEHVLAIGVDKFKLALLVKHTDDALVDFIEQQLADLEKGGAKRKSVKGRAFRNCLSVRVGNDHLRIEWSPNRTVYPYWLTVEFNPNPYLRAGAEAVRELASFFRLLFGVNTARIMSQALVLRMDVNIDFDINVLEGTLVSMKEKRGGANVMRDFDGKGTLATLYVGVLGSDCRLTVYDKAAETLRRELKSTAWVTLAALASPKDWQLVVRKLQAKEKEKTIPEHWRMEVRCQRKGGYLLSEVAGLASSFDGVRLFHLQPDRAPFNTSLGRTFMGLACHVGIEVALQALDNNDRRSMQRAISRLDQIEWFNAEILRDYIKAAIERLAPMFCAPGRPRLPGASQQQVPTRSLPVKQPPSVPARQQAITTVLPRALKVGMRPTDQSADKRVRL</sequence>
<evidence type="ECO:0000313" key="2">
    <source>
        <dbReference type="EMBL" id="ABE30569.1"/>
    </source>
</evidence>
<dbReference type="eggNOG" id="ENOG5030WII">
    <property type="taxonomic scope" value="Bacteria"/>
</dbReference>
<accession>Q13ZC0</accession>
<keyword evidence="3" id="KW-1185">Reference proteome</keyword>
<dbReference type="Proteomes" id="UP000001817">
    <property type="component" value="Chromosome 1"/>
</dbReference>
<reference evidence="2 3" key="1">
    <citation type="journal article" date="2006" name="Proc. Natl. Acad. Sci. U.S.A.">
        <title>Burkholderia xenovorans LB400 harbors a multi-replicon, 9.73-Mbp genome shaped for versatility.</title>
        <authorList>
            <person name="Chain P.S."/>
            <person name="Denef V.J."/>
            <person name="Konstantinidis K.T."/>
            <person name="Vergez L.M."/>
            <person name="Agullo L."/>
            <person name="Reyes V.L."/>
            <person name="Hauser L."/>
            <person name="Cordova M."/>
            <person name="Gomez L."/>
            <person name="Gonzalez M."/>
            <person name="Land M."/>
            <person name="Lao V."/>
            <person name="Larimer F."/>
            <person name="LiPuma J.J."/>
            <person name="Mahenthiralingam E."/>
            <person name="Malfatti S.A."/>
            <person name="Marx C.J."/>
            <person name="Parnell J.J."/>
            <person name="Ramette A."/>
            <person name="Richardson P."/>
            <person name="Seeger M."/>
            <person name="Smith D."/>
            <person name="Spilker T."/>
            <person name="Sul W.J."/>
            <person name="Tsoi T.V."/>
            <person name="Ulrich L.E."/>
            <person name="Zhulin I.B."/>
            <person name="Tiedje J.M."/>
        </authorList>
    </citation>
    <scope>NUCLEOTIDE SEQUENCE [LARGE SCALE GENOMIC DNA]</scope>
    <source>
        <strain evidence="2 3">LB400</strain>
    </source>
</reference>
<protein>
    <recommendedName>
        <fullName evidence="4">Replication initiation factor</fullName>
    </recommendedName>
</protein>
<dbReference type="KEGG" id="bxe:Bxe_A2400"/>
<dbReference type="OrthoDB" id="9130382at2"/>
<dbReference type="RefSeq" id="WP_011488212.1">
    <property type="nucleotide sequence ID" value="NC_007951.1"/>
</dbReference>
<feature type="region of interest" description="Disordered" evidence="1">
    <location>
        <begin position="351"/>
        <end position="378"/>
    </location>
</feature>
<name>Q13ZC0_PARXL</name>
<evidence type="ECO:0000313" key="3">
    <source>
        <dbReference type="Proteomes" id="UP000001817"/>
    </source>
</evidence>
<gene>
    <name evidence="2" type="ORF">Bxe_A2400</name>
</gene>
<evidence type="ECO:0008006" key="4">
    <source>
        <dbReference type="Google" id="ProtNLM"/>
    </source>
</evidence>
<proteinExistence type="predicted"/>
<evidence type="ECO:0000256" key="1">
    <source>
        <dbReference type="SAM" id="MobiDB-lite"/>
    </source>
</evidence>
<dbReference type="KEGG" id="bxb:DR64_103"/>
<organism evidence="2 3">
    <name type="scientific">Paraburkholderia xenovorans (strain LB400)</name>
    <dbReference type="NCBI Taxonomy" id="266265"/>
    <lineage>
        <taxon>Bacteria</taxon>
        <taxon>Pseudomonadati</taxon>
        <taxon>Pseudomonadota</taxon>
        <taxon>Betaproteobacteria</taxon>
        <taxon>Burkholderiales</taxon>
        <taxon>Burkholderiaceae</taxon>
        <taxon>Paraburkholderia</taxon>
    </lineage>
</organism>
<dbReference type="PATRIC" id="fig|266265.5.peg.2122"/>
<dbReference type="EMBL" id="CP000270">
    <property type="protein sequence ID" value="ABE30569.1"/>
    <property type="molecule type" value="Genomic_DNA"/>
</dbReference>